<dbReference type="Proteomes" id="UP000612746">
    <property type="component" value="Unassembled WGS sequence"/>
</dbReference>
<organism evidence="7 8">
    <name type="scientific">Umbelopsis vinacea</name>
    <dbReference type="NCBI Taxonomy" id="44442"/>
    <lineage>
        <taxon>Eukaryota</taxon>
        <taxon>Fungi</taxon>
        <taxon>Fungi incertae sedis</taxon>
        <taxon>Mucoromycota</taxon>
        <taxon>Mucoromycotina</taxon>
        <taxon>Umbelopsidomycetes</taxon>
        <taxon>Umbelopsidales</taxon>
        <taxon>Umbelopsidaceae</taxon>
        <taxon>Umbelopsis</taxon>
    </lineage>
</organism>
<comment type="similarity">
    <text evidence="2 6">Belongs to the ARPC2 family.</text>
</comment>
<keyword evidence="8" id="KW-1185">Reference proteome</keyword>
<comment type="function">
    <text evidence="6">Functions as actin-binding component of the Arp2/3 complex which is involved in regulation of actin polymerization and together with an activating nucleation-promoting factor (NPF) mediates the formation of branched actin networks.</text>
</comment>
<dbReference type="PANTHER" id="PTHR12058:SF0">
    <property type="entry name" value="ACTIN-RELATED PROTEIN 2_3 COMPLEX SUBUNIT 2"/>
    <property type="match status" value="1"/>
</dbReference>
<dbReference type="AlphaFoldDB" id="A0A8H7PIL2"/>
<dbReference type="GO" id="GO:0005200">
    <property type="term" value="F:structural constituent of cytoskeleton"/>
    <property type="evidence" value="ECO:0007669"/>
    <property type="project" value="TreeGrafter"/>
</dbReference>
<gene>
    <name evidence="7" type="ORF">INT44_000039</name>
</gene>
<proteinExistence type="inferred from homology"/>
<dbReference type="OrthoDB" id="148331at2759"/>
<comment type="subunit">
    <text evidence="6">Component of the Arp2/3 complex.</text>
</comment>
<evidence type="ECO:0000256" key="1">
    <source>
        <dbReference type="ARBA" id="ARBA00004245"/>
    </source>
</evidence>
<dbReference type="GO" id="GO:0005885">
    <property type="term" value="C:Arp2/3 protein complex"/>
    <property type="evidence" value="ECO:0007669"/>
    <property type="project" value="InterPro"/>
</dbReference>
<name>A0A8H7PIL2_9FUNG</name>
<evidence type="ECO:0000313" key="8">
    <source>
        <dbReference type="Proteomes" id="UP000612746"/>
    </source>
</evidence>
<evidence type="ECO:0000256" key="2">
    <source>
        <dbReference type="ARBA" id="ARBA00007192"/>
    </source>
</evidence>
<comment type="subcellular location">
    <subcellularLocation>
        <location evidence="1 6">Cytoplasm</location>
        <location evidence="1 6">Cytoskeleton</location>
    </subcellularLocation>
</comment>
<evidence type="ECO:0000313" key="7">
    <source>
        <dbReference type="EMBL" id="KAG2173926.1"/>
    </source>
</evidence>
<accession>A0A8H7PIL2</accession>
<dbReference type="GO" id="GO:0034314">
    <property type="term" value="P:Arp2/3 complex-mediated actin nucleation"/>
    <property type="evidence" value="ECO:0007669"/>
    <property type="project" value="InterPro"/>
</dbReference>
<comment type="caution">
    <text evidence="7">The sequence shown here is derived from an EMBL/GenBank/DDBJ whole genome shotgun (WGS) entry which is preliminary data.</text>
</comment>
<reference evidence="7" key="1">
    <citation type="submission" date="2020-12" db="EMBL/GenBank/DDBJ databases">
        <title>Metabolic potential, ecology and presence of endohyphal bacteria is reflected in genomic diversity of Mucoromycotina.</title>
        <authorList>
            <person name="Muszewska A."/>
            <person name="Okrasinska A."/>
            <person name="Steczkiewicz K."/>
            <person name="Drgas O."/>
            <person name="Orlowska M."/>
            <person name="Perlinska-Lenart U."/>
            <person name="Aleksandrzak-Piekarczyk T."/>
            <person name="Szatraj K."/>
            <person name="Zielenkiewicz U."/>
            <person name="Pilsyk S."/>
            <person name="Malc E."/>
            <person name="Mieczkowski P."/>
            <person name="Kruszewska J.S."/>
            <person name="Biernat P."/>
            <person name="Pawlowska J."/>
        </authorList>
    </citation>
    <scope>NUCLEOTIDE SEQUENCE</scope>
    <source>
        <strain evidence="7">WA0000051536</strain>
    </source>
</reference>
<evidence type="ECO:0000256" key="6">
    <source>
        <dbReference type="RuleBase" id="RU364015"/>
    </source>
</evidence>
<keyword evidence="5 6" id="KW-0206">Cytoskeleton</keyword>
<dbReference type="Gene3D" id="3.30.1460.20">
    <property type="match status" value="2"/>
</dbReference>
<dbReference type="GO" id="GO:0051015">
    <property type="term" value="F:actin filament binding"/>
    <property type="evidence" value="ECO:0007669"/>
    <property type="project" value="TreeGrafter"/>
</dbReference>
<keyword evidence="3 6" id="KW-0963">Cytoplasm</keyword>
<dbReference type="FunFam" id="3.30.1460.20:FF:000003">
    <property type="entry name" value="Arp2/3 complex 34 kDa subunit"/>
    <property type="match status" value="1"/>
</dbReference>
<evidence type="ECO:0000256" key="3">
    <source>
        <dbReference type="ARBA" id="ARBA00022490"/>
    </source>
</evidence>
<evidence type="ECO:0000256" key="5">
    <source>
        <dbReference type="ARBA" id="ARBA00023212"/>
    </source>
</evidence>
<dbReference type="InterPro" id="IPR034666">
    <property type="entry name" value="ARPC2/4"/>
</dbReference>
<keyword evidence="4 6" id="KW-0009">Actin-binding</keyword>
<dbReference type="SUPFAM" id="SSF69645">
    <property type="entry name" value="Arp2/3 complex subunits"/>
    <property type="match status" value="2"/>
</dbReference>
<dbReference type="EMBL" id="JAEPRA010000017">
    <property type="protein sequence ID" value="KAG2173926.1"/>
    <property type="molecule type" value="Genomic_DNA"/>
</dbReference>
<dbReference type="GO" id="GO:0030041">
    <property type="term" value="P:actin filament polymerization"/>
    <property type="evidence" value="ECO:0007669"/>
    <property type="project" value="InterPro"/>
</dbReference>
<dbReference type="FunFam" id="3.30.1460.20:FF:000005">
    <property type="entry name" value="Arp2/3 complex 34 kDa subunit"/>
    <property type="match status" value="1"/>
</dbReference>
<sequence length="323" mass="37969">MPFNLAQEAIYRPCTMILLDYHNVILHDTLSARFESEKPEALDMTIVDFDGVLYHLSTPNSKTDIQISFKWRCFPELINYGANDILQREYGTMLVTPAQPGFDVTINVDLTSLPQEAEAREELIRKVSLLKRNIMAAPFERAFKEQEQFEDEKQANPNPELMAVHYREDEAIYVKANQDRVTVIFSTRFKDETDRVFGKVFLQEFVDARKRQDLQNAPPVLFSTREPPLELRHLNLQDSEEMSYITFVLFPRHFAALDVREETISRIQIFRDYLHYHIKCAKAYMHTRMRARVRDFLKVLNRAKPENLNVEKKTATGRTFRRT</sequence>
<dbReference type="PANTHER" id="PTHR12058">
    <property type="entry name" value="ARP2/3 COMPLEX 34 KDA SUBUNIT"/>
    <property type="match status" value="1"/>
</dbReference>
<protein>
    <recommendedName>
        <fullName evidence="6">Arp2/3 complex 34 kDa subunit</fullName>
    </recommendedName>
</protein>
<dbReference type="Pfam" id="PF04045">
    <property type="entry name" value="P34-Arc"/>
    <property type="match status" value="1"/>
</dbReference>
<evidence type="ECO:0000256" key="4">
    <source>
        <dbReference type="ARBA" id="ARBA00023203"/>
    </source>
</evidence>
<dbReference type="InterPro" id="IPR007188">
    <property type="entry name" value="ARPC2"/>
</dbReference>